<dbReference type="Gene3D" id="3.40.640.10">
    <property type="entry name" value="Type I PLP-dependent aspartate aminotransferase-like (Major domain)"/>
    <property type="match status" value="1"/>
</dbReference>
<evidence type="ECO:0000256" key="2">
    <source>
        <dbReference type="ARBA" id="ARBA00009236"/>
    </source>
</evidence>
<dbReference type="EMBL" id="JAVRRG010000013">
    <property type="protein sequence ID" value="KAK5098662.1"/>
    <property type="molecule type" value="Genomic_DNA"/>
</dbReference>
<dbReference type="PIRSF" id="PIRSF000524">
    <property type="entry name" value="SPT"/>
    <property type="match status" value="1"/>
</dbReference>
<evidence type="ECO:0000259" key="9">
    <source>
        <dbReference type="Pfam" id="PF00266"/>
    </source>
</evidence>
<reference evidence="10 11" key="1">
    <citation type="submission" date="2023-08" db="EMBL/GenBank/DDBJ databases">
        <title>Black Yeasts Isolated from many extreme environments.</title>
        <authorList>
            <person name="Coleine C."/>
            <person name="Stajich J.E."/>
            <person name="Selbmann L."/>
        </authorList>
    </citation>
    <scope>NUCLEOTIDE SEQUENCE [LARGE SCALE GENOMIC DNA]</scope>
    <source>
        <strain evidence="10 11">CCFEE 5885</strain>
    </source>
</reference>
<keyword evidence="6" id="KW-0663">Pyridoxal phosphate</keyword>
<keyword evidence="5" id="KW-0808">Transferase</keyword>
<dbReference type="InterPro" id="IPR015422">
    <property type="entry name" value="PyrdxlP-dep_Trfase_small"/>
</dbReference>
<dbReference type="PANTHER" id="PTHR21152:SF24">
    <property type="entry name" value="ALANINE--GLYOXYLATE AMINOTRANSFERASE 1"/>
    <property type="match status" value="1"/>
</dbReference>
<comment type="similarity">
    <text evidence="2 7">Belongs to the class-V pyridoxal-phosphate-dependent aminotransferase family.</text>
</comment>
<dbReference type="PROSITE" id="PS00595">
    <property type="entry name" value="AA_TRANSFER_CLASS_5"/>
    <property type="match status" value="1"/>
</dbReference>
<evidence type="ECO:0000256" key="5">
    <source>
        <dbReference type="ARBA" id="ARBA00022679"/>
    </source>
</evidence>
<dbReference type="EC" id="2.6.1.44" evidence="3"/>
<comment type="caution">
    <text evidence="10">The sequence shown here is derived from an EMBL/GenBank/DDBJ whole genome shotgun (WGS) entry which is preliminary data.</text>
</comment>
<organism evidence="10 11">
    <name type="scientific">Lithohypha guttulata</name>
    <dbReference type="NCBI Taxonomy" id="1690604"/>
    <lineage>
        <taxon>Eukaryota</taxon>
        <taxon>Fungi</taxon>
        <taxon>Dikarya</taxon>
        <taxon>Ascomycota</taxon>
        <taxon>Pezizomycotina</taxon>
        <taxon>Eurotiomycetes</taxon>
        <taxon>Chaetothyriomycetidae</taxon>
        <taxon>Chaetothyriales</taxon>
        <taxon>Trichomeriaceae</taxon>
        <taxon>Lithohypha</taxon>
    </lineage>
</organism>
<feature type="domain" description="Aminotransferase class V" evidence="9">
    <location>
        <begin position="80"/>
        <end position="344"/>
    </location>
</feature>
<dbReference type="InterPro" id="IPR015421">
    <property type="entry name" value="PyrdxlP-dep_Trfase_major"/>
</dbReference>
<evidence type="ECO:0000256" key="8">
    <source>
        <dbReference type="RuleBase" id="RU004504"/>
    </source>
</evidence>
<protein>
    <recommendedName>
        <fullName evidence="3">alanine--glyoxylate transaminase</fullName>
        <ecNumber evidence="3">2.6.1.44</ecNumber>
    </recommendedName>
</protein>
<accession>A0ABR0KK06</accession>
<keyword evidence="11" id="KW-1185">Reference proteome</keyword>
<proteinExistence type="inferred from homology"/>
<evidence type="ECO:0000256" key="7">
    <source>
        <dbReference type="RuleBase" id="RU004075"/>
    </source>
</evidence>
<evidence type="ECO:0000256" key="4">
    <source>
        <dbReference type="ARBA" id="ARBA00022576"/>
    </source>
</evidence>
<dbReference type="InterPro" id="IPR024169">
    <property type="entry name" value="SP_NH2Trfase/AEP_transaminase"/>
</dbReference>
<dbReference type="InterPro" id="IPR020578">
    <property type="entry name" value="Aminotrans_V_PyrdxlP_BS"/>
</dbReference>
<dbReference type="Gene3D" id="3.90.1150.10">
    <property type="entry name" value="Aspartate Aminotransferase, domain 1"/>
    <property type="match status" value="1"/>
</dbReference>
<gene>
    <name evidence="10" type="ORF">LTR24_001768</name>
</gene>
<evidence type="ECO:0000256" key="6">
    <source>
        <dbReference type="ARBA" id="ARBA00022898"/>
    </source>
</evidence>
<keyword evidence="4" id="KW-0032">Aminotransferase</keyword>
<sequence>MHILNAINPILLTPGPVEMDPEVLKAMSHVAESHFSQAFCNTFGDVLSMLRRLFQSEDPIAQPFVIAGSGSLGWDFTATNFIEPGESVLCLSTGFFADAFEMCLSTYGAQSKKLTVPFGAAPDLERVEEELRACRYKALIVTHVDTSTGVLTPLEPLSAMLKRVSPETLLVVDGVASVACEEVQFDVWSVDVLVTGSQKAIGCPPGLSIIMVSGRALEVARTRKAPPASWYASLTRWLPIMQKYENKEPSYFATPPTQIIHALHASLTSILSLPLEERFRRHKEKGDQVKSGLAELGLTPVALQPEYQSNGVTAFWLPEGLSSKALLSAVLAKGVTLSAGMHPEHGSKYARFGHMGYSVMSESGLRIDIGIEALRETVIRFYDSQRQTVATEGYTEFTNQPQSITVGA</sequence>
<dbReference type="Proteomes" id="UP001345013">
    <property type="component" value="Unassembled WGS sequence"/>
</dbReference>
<evidence type="ECO:0000256" key="1">
    <source>
        <dbReference type="ARBA" id="ARBA00001933"/>
    </source>
</evidence>
<name>A0ABR0KK06_9EURO</name>
<dbReference type="InterPro" id="IPR000192">
    <property type="entry name" value="Aminotrans_V_dom"/>
</dbReference>
<dbReference type="InterPro" id="IPR015424">
    <property type="entry name" value="PyrdxlP-dep_Trfase"/>
</dbReference>
<evidence type="ECO:0000256" key="3">
    <source>
        <dbReference type="ARBA" id="ARBA00013049"/>
    </source>
</evidence>
<evidence type="ECO:0000313" key="11">
    <source>
        <dbReference type="Proteomes" id="UP001345013"/>
    </source>
</evidence>
<dbReference type="PANTHER" id="PTHR21152">
    <property type="entry name" value="AMINOTRANSFERASE CLASS V"/>
    <property type="match status" value="1"/>
</dbReference>
<evidence type="ECO:0000313" key="10">
    <source>
        <dbReference type="EMBL" id="KAK5098662.1"/>
    </source>
</evidence>
<dbReference type="SUPFAM" id="SSF53383">
    <property type="entry name" value="PLP-dependent transferases"/>
    <property type="match status" value="1"/>
</dbReference>
<comment type="cofactor">
    <cofactor evidence="1 8">
        <name>pyridoxal 5'-phosphate</name>
        <dbReference type="ChEBI" id="CHEBI:597326"/>
    </cofactor>
</comment>
<dbReference type="Pfam" id="PF00266">
    <property type="entry name" value="Aminotran_5"/>
    <property type="match status" value="1"/>
</dbReference>